<dbReference type="AlphaFoldDB" id="A0A975AUM3"/>
<dbReference type="RefSeq" id="WP_284679432.1">
    <property type="nucleotide sequence ID" value="NZ_CP060096.1"/>
</dbReference>
<feature type="region of interest" description="Disordered" evidence="1">
    <location>
        <begin position="129"/>
        <end position="183"/>
    </location>
</feature>
<dbReference type="InterPro" id="IPR025711">
    <property type="entry name" value="PepSY"/>
</dbReference>
<evidence type="ECO:0000256" key="2">
    <source>
        <dbReference type="SAM" id="SignalP"/>
    </source>
</evidence>
<proteinExistence type="predicted"/>
<feature type="domain" description="PepSY" evidence="3">
    <location>
        <begin position="89"/>
        <end position="146"/>
    </location>
</feature>
<dbReference type="Pfam" id="PF03413">
    <property type="entry name" value="PepSY"/>
    <property type="match status" value="1"/>
</dbReference>
<dbReference type="Proteomes" id="UP000671913">
    <property type="component" value="Chromosome"/>
</dbReference>
<evidence type="ECO:0000313" key="5">
    <source>
        <dbReference type="Proteomes" id="UP000671913"/>
    </source>
</evidence>
<feature type="compositionally biased region" description="Polar residues" evidence="1">
    <location>
        <begin position="174"/>
        <end position="183"/>
    </location>
</feature>
<gene>
    <name evidence="4" type="ORF">ACETAC_07575</name>
</gene>
<evidence type="ECO:0000256" key="1">
    <source>
        <dbReference type="SAM" id="MobiDB-lite"/>
    </source>
</evidence>
<accession>A0A975AUM3</accession>
<organism evidence="4 5">
    <name type="scientific">Aceticella autotrophica</name>
    <dbReference type="NCBI Taxonomy" id="2755338"/>
    <lineage>
        <taxon>Bacteria</taxon>
        <taxon>Bacillati</taxon>
        <taxon>Bacillota</taxon>
        <taxon>Clostridia</taxon>
        <taxon>Thermoanaerobacterales</taxon>
        <taxon>Thermoanaerobacteraceae</taxon>
        <taxon>Aceticella</taxon>
    </lineage>
</organism>
<dbReference type="KEGG" id="aaut:ACETAC_07575"/>
<sequence length="183" mass="19197">MNKKIVTYAVAGAMALGIVGGVSAYQGIANAQTETSATAVQTTANDNTQNPGYTASIKVSNPQDNAKDNVNETKDNETQESAKLSTLAKITPEQAKAEALKVAQGTVTKVELDNENGNLVYSVDIKTNTGSSDVKVDAGNGKVLYQDKGSDNEKGKEKAGETEKTNAPDKDNVQSEQNVQSAQ</sequence>
<keyword evidence="5" id="KW-1185">Reference proteome</keyword>
<feature type="compositionally biased region" description="Polar residues" evidence="1">
    <location>
        <begin position="44"/>
        <end position="64"/>
    </location>
</feature>
<keyword evidence="2" id="KW-0732">Signal</keyword>
<dbReference type="EMBL" id="CP060096">
    <property type="protein sequence ID" value="QSZ26750.1"/>
    <property type="molecule type" value="Genomic_DNA"/>
</dbReference>
<feature type="compositionally biased region" description="Basic and acidic residues" evidence="1">
    <location>
        <begin position="148"/>
        <end position="173"/>
    </location>
</feature>
<dbReference type="Gene3D" id="3.10.450.40">
    <property type="match status" value="1"/>
</dbReference>
<name>A0A975AUM3_9THEO</name>
<evidence type="ECO:0000259" key="3">
    <source>
        <dbReference type="Pfam" id="PF03413"/>
    </source>
</evidence>
<feature type="region of interest" description="Disordered" evidence="1">
    <location>
        <begin position="44"/>
        <end position="87"/>
    </location>
</feature>
<protein>
    <submittedName>
        <fullName evidence="4">PepSY domain-containing protein</fullName>
    </submittedName>
</protein>
<feature type="signal peptide" evidence="2">
    <location>
        <begin position="1"/>
        <end position="24"/>
    </location>
</feature>
<feature type="compositionally biased region" description="Basic and acidic residues" evidence="1">
    <location>
        <begin position="65"/>
        <end position="77"/>
    </location>
</feature>
<reference evidence="4" key="1">
    <citation type="submission" date="2020-08" db="EMBL/GenBank/DDBJ databases">
        <title>Genomic insights into the carbon and energy metabolism of the first obligate autotrophic acetogenic bacterium Aceticella autotrophica gen. nov., sp. nov.</title>
        <authorList>
            <person name="Toshchakov S.V."/>
            <person name="Elcheninov A.G."/>
            <person name="Kublanov I.V."/>
            <person name="Frolov E.N."/>
            <person name="Lebedinsky A.V."/>
        </authorList>
    </citation>
    <scope>NUCLEOTIDE SEQUENCE</scope>
    <source>
        <strain evidence="4">3443-3Ac</strain>
    </source>
</reference>
<feature type="chain" id="PRO_5037813053" evidence="2">
    <location>
        <begin position="25"/>
        <end position="183"/>
    </location>
</feature>
<evidence type="ECO:0000313" key="4">
    <source>
        <dbReference type="EMBL" id="QSZ26750.1"/>
    </source>
</evidence>